<accession>A0A1H9Q722</accession>
<protein>
    <recommendedName>
        <fullName evidence="3 6">Flagellar basal body rod protein FlgB</fullName>
    </recommendedName>
</protein>
<dbReference type="PROSITE" id="PS00588">
    <property type="entry name" value="FLAGELLA_BB_ROD"/>
    <property type="match status" value="1"/>
</dbReference>
<sequence>MFDSTSFNYINVLSKAADASYRRKDIISNNLANVSTPGFKRKDLDFESVLKREIGNFKYTSLDSKIKNTRLYKLNPVVYTDRSQFSYRLDGNNVDIDTENVELASEQIKYQTLTQSMSSEFNRLRYAMGKS</sequence>
<evidence type="ECO:0000313" key="9">
    <source>
        <dbReference type="Proteomes" id="UP000182471"/>
    </source>
</evidence>
<evidence type="ECO:0000256" key="4">
    <source>
        <dbReference type="ARBA" id="ARBA00023143"/>
    </source>
</evidence>
<keyword evidence="9" id="KW-1185">Reference proteome</keyword>
<keyword evidence="8" id="KW-0969">Cilium</keyword>
<dbReference type="PANTHER" id="PTHR30435:SF12">
    <property type="entry name" value="FLAGELLAR BASAL BODY ROD PROTEIN FLGB"/>
    <property type="match status" value="1"/>
</dbReference>
<comment type="subunit">
    <text evidence="6">The basal body constitutes a major portion of the flagellar organelle and consists of a number of rings mounted on a central rod.</text>
</comment>
<reference evidence="9" key="1">
    <citation type="submission" date="2016-10" db="EMBL/GenBank/DDBJ databases">
        <authorList>
            <person name="Varghese N."/>
            <person name="Submissions S."/>
        </authorList>
    </citation>
    <scope>NUCLEOTIDE SEQUENCE [LARGE SCALE GENOMIC DNA]</scope>
    <source>
        <strain evidence="9">S1b</strain>
    </source>
</reference>
<dbReference type="Proteomes" id="UP000182471">
    <property type="component" value="Unassembled WGS sequence"/>
</dbReference>
<dbReference type="AlphaFoldDB" id="A0A1H9Q722"/>
<comment type="similarity">
    <text evidence="2 6">Belongs to the flagella basal body rod proteins family.</text>
</comment>
<keyword evidence="8" id="KW-0282">Flagellum</keyword>
<proteinExistence type="inferred from homology"/>
<comment type="subcellular location">
    <subcellularLocation>
        <location evidence="1 6">Bacterial flagellum basal body</location>
    </subcellularLocation>
</comment>
<evidence type="ECO:0000256" key="6">
    <source>
        <dbReference type="PIRNR" id="PIRNR002889"/>
    </source>
</evidence>
<organism evidence="8 9">
    <name type="scientific">Lachnobacterium bovis</name>
    <dbReference type="NCBI Taxonomy" id="140626"/>
    <lineage>
        <taxon>Bacteria</taxon>
        <taxon>Bacillati</taxon>
        <taxon>Bacillota</taxon>
        <taxon>Clostridia</taxon>
        <taxon>Lachnospirales</taxon>
        <taxon>Lachnospiraceae</taxon>
        <taxon>Lachnobacterium</taxon>
    </lineage>
</organism>
<dbReference type="Pfam" id="PF00460">
    <property type="entry name" value="Flg_bb_rod"/>
    <property type="match status" value="1"/>
</dbReference>
<dbReference type="GO" id="GO:0071978">
    <property type="term" value="P:bacterial-type flagellum-dependent swarming motility"/>
    <property type="evidence" value="ECO:0007669"/>
    <property type="project" value="TreeGrafter"/>
</dbReference>
<dbReference type="GO" id="GO:0030694">
    <property type="term" value="C:bacterial-type flagellum basal body, rod"/>
    <property type="evidence" value="ECO:0007669"/>
    <property type="project" value="InterPro"/>
</dbReference>
<evidence type="ECO:0000259" key="7">
    <source>
        <dbReference type="Pfam" id="PF00460"/>
    </source>
</evidence>
<comment type="function">
    <text evidence="5 6">Structural component of flagellum, the bacterial motility apparatus. Part of the rod structure of flagellar basal body.</text>
</comment>
<gene>
    <name evidence="8" type="ORF">SAMN02910429_00472</name>
</gene>
<evidence type="ECO:0000256" key="3">
    <source>
        <dbReference type="ARBA" id="ARBA00014376"/>
    </source>
</evidence>
<evidence type="ECO:0000313" key="8">
    <source>
        <dbReference type="EMBL" id="SER56218.1"/>
    </source>
</evidence>
<dbReference type="RefSeq" id="WP_022747950.1">
    <property type="nucleotide sequence ID" value="NZ_FOGW01000005.1"/>
</dbReference>
<dbReference type="NCBIfam" id="TIGR01396">
    <property type="entry name" value="FlgB"/>
    <property type="match status" value="1"/>
</dbReference>
<keyword evidence="8" id="KW-0966">Cell projection</keyword>
<dbReference type="EMBL" id="FOGW01000005">
    <property type="protein sequence ID" value="SER56218.1"/>
    <property type="molecule type" value="Genomic_DNA"/>
</dbReference>
<evidence type="ECO:0000256" key="5">
    <source>
        <dbReference type="ARBA" id="ARBA00024934"/>
    </source>
</evidence>
<dbReference type="PANTHER" id="PTHR30435">
    <property type="entry name" value="FLAGELLAR PROTEIN"/>
    <property type="match status" value="1"/>
</dbReference>
<dbReference type="OrthoDB" id="9792068at2"/>
<feature type="domain" description="Flagellar basal body rod protein N-terminal" evidence="7">
    <location>
        <begin position="10"/>
        <end position="40"/>
    </location>
</feature>
<evidence type="ECO:0000256" key="1">
    <source>
        <dbReference type="ARBA" id="ARBA00004117"/>
    </source>
</evidence>
<name>A0A1H9Q722_9FIRM</name>
<dbReference type="InterPro" id="IPR001444">
    <property type="entry name" value="Flag_bb_rod_N"/>
</dbReference>
<dbReference type="InterPro" id="IPR019776">
    <property type="entry name" value="Flagellar_basal_body_rod_CS"/>
</dbReference>
<keyword evidence="4 6" id="KW-0975">Bacterial flagellum</keyword>
<dbReference type="InterPro" id="IPR006300">
    <property type="entry name" value="FlgB"/>
</dbReference>
<evidence type="ECO:0000256" key="2">
    <source>
        <dbReference type="ARBA" id="ARBA00009677"/>
    </source>
</evidence>
<dbReference type="PIRSF" id="PIRSF002889">
    <property type="entry name" value="Rod_FlgB"/>
    <property type="match status" value="1"/>
</dbReference>